<dbReference type="AlphaFoldDB" id="A0A1I7XKX0"/>
<dbReference type="PROSITE" id="PS51257">
    <property type="entry name" value="PROKAR_LIPOPROTEIN"/>
    <property type="match status" value="1"/>
</dbReference>
<dbReference type="SUPFAM" id="SSF50978">
    <property type="entry name" value="WD40 repeat-like"/>
    <property type="match status" value="1"/>
</dbReference>
<dbReference type="Proteomes" id="UP000095283">
    <property type="component" value="Unplaced"/>
</dbReference>
<protein>
    <submittedName>
        <fullName evidence="2">MMS1_N domain-containing protein</fullName>
    </submittedName>
</protein>
<sequence length="122" mass="13616">MARPPPQPVFVHHGFSGGVTACDVIDLEEQRCILVGTLKGECGAYDLRTHQLVRKVYEDPEGRSVANVGNLEGIIWIHLRNYALLFFYNGSITPTTIELSHYGYCRCVALNSTLIYPDTEVC</sequence>
<proteinExistence type="predicted"/>
<evidence type="ECO:0000313" key="2">
    <source>
        <dbReference type="WBParaSite" id="Hba_18369"/>
    </source>
</evidence>
<reference evidence="2" key="1">
    <citation type="submission" date="2016-11" db="UniProtKB">
        <authorList>
            <consortium name="WormBaseParasite"/>
        </authorList>
    </citation>
    <scope>IDENTIFICATION</scope>
</reference>
<organism evidence="1 2">
    <name type="scientific">Heterorhabditis bacteriophora</name>
    <name type="common">Entomopathogenic nematode worm</name>
    <dbReference type="NCBI Taxonomy" id="37862"/>
    <lineage>
        <taxon>Eukaryota</taxon>
        <taxon>Metazoa</taxon>
        <taxon>Ecdysozoa</taxon>
        <taxon>Nematoda</taxon>
        <taxon>Chromadorea</taxon>
        <taxon>Rhabditida</taxon>
        <taxon>Rhabditina</taxon>
        <taxon>Rhabditomorpha</taxon>
        <taxon>Strongyloidea</taxon>
        <taxon>Heterorhabditidae</taxon>
        <taxon>Heterorhabditis</taxon>
    </lineage>
</organism>
<accession>A0A1I7XKX0</accession>
<name>A0A1I7XKX0_HETBA</name>
<keyword evidence="1" id="KW-1185">Reference proteome</keyword>
<dbReference type="InterPro" id="IPR036322">
    <property type="entry name" value="WD40_repeat_dom_sf"/>
</dbReference>
<dbReference type="WBParaSite" id="Hba_18369">
    <property type="protein sequence ID" value="Hba_18369"/>
    <property type="gene ID" value="Hba_18369"/>
</dbReference>
<evidence type="ECO:0000313" key="1">
    <source>
        <dbReference type="Proteomes" id="UP000095283"/>
    </source>
</evidence>